<protein>
    <submittedName>
        <fullName evidence="2">Uncharacterized protein</fullName>
    </submittedName>
</protein>
<keyword evidence="1" id="KW-1133">Transmembrane helix</keyword>
<name>I3EGQ4_NEMP3</name>
<reference evidence="2" key="1">
    <citation type="submission" date="2011-01" db="EMBL/GenBank/DDBJ databases">
        <title>The Genome Sequence of Nematocida parisii strain ERTm3.</title>
        <authorList>
            <consortium name="The Broad Institute Genome Sequencing Platform"/>
            <consortium name="The Broad Institute Genome Sequencing Center for Infectious Disease"/>
            <person name="Cuomo C."/>
            <person name="Troemel E."/>
            <person name="Young S.K."/>
            <person name="Zeng Q."/>
            <person name="Gargeya S."/>
            <person name="Fitzgerald M."/>
            <person name="Haas B."/>
            <person name="Abouelleil A."/>
            <person name="Alvarado L."/>
            <person name="Arachchi H.M."/>
            <person name="Berlin A."/>
            <person name="Chapman S.B."/>
            <person name="Gearin G."/>
            <person name="Goldberg J."/>
            <person name="Griggs A."/>
            <person name="Gujja S."/>
            <person name="Hansen M."/>
            <person name="Heiman D."/>
            <person name="Howarth C."/>
            <person name="Larimer J."/>
            <person name="Lui A."/>
            <person name="MacDonald P.J.P."/>
            <person name="McCowen C."/>
            <person name="Montmayeur A."/>
            <person name="Murphy C."/>
            <person name="Neiman D."/>
            <person name="Pearson M."/>
            <person name="Priest M."/>
            <person name="Roberts A."/>
            <person name="Saif S."/>
            <person name="Shea T."/>
            <person name="Sisk P."/>
            <person name="Stolte C."/>
            <person name="Sykes S."/>
            <person name="Wortman J."/>
            <person name="Nusbaum C."/>
            <person name="Birren B."/>
        </authorList>
    </citation>
    <scope>NUCLEOTIDE SEQUENCE</scope>
    <source>
        <strain evidence="2">ERTm3</strain>
    </source>
</reference>
<evidence type="ECO:0000313" key="2">
    <source>
        <dbReference type="EMBL" id="EIJ88401.1"/>
    </source>
</evidence>
<dbReference type="Proteomes" id="UP000002872">
    <property type="component" value="Unassembled WGS sequence"/>
</dbReference>
<feature type="transmembrane region" description="Helical" evidence="1">
    <location>
        <begin position="12"/>
        <end position="36"/>
    </location>
</feature>
<keyword evidence="1" id="KW-0812">Transmembrane</keyword>
<dbReference type="AlphaFoldDB" id="I3EGQ4"/>
<dbReference type="HOGENOM" id="CLU_2590324_0_0_1"/>
<evidence type="ECO:0000256" key="1">
    <source>
        <dbReference type="SAM" id="Phobius"/>
    </source>
</evidence>
<accession>I3EGQ4</accession>
<keyword evidence="1" id="KW-0472">Membrane</keyword>
<organism evidence="2 3">
    <name type="scientific">Nematocida parisii (strain ERTm3)</name>
    <name type="common">Nematode killer fungus</name>
    <dbReference type="NCBI Taxonomy" id="935791"/>
    <lineage>
        <taxon>Eukaryota</taxon>
        <taxon>Fungi</taxon>
        <taxon>Fungi incertae sedis</taxon>
        <taxon>Microsporidia</taxon>
        <taxon>Nematocida</taxon>
    </lineage>
</organism>
<dbReference type="VEuPathDB" id="MicrosporidiaDB:NEQG_01091"/>
<gene>
    <name evidence="2" type="ORF">NEQG_01091</name>
</gene>
<keyword evidence="3" id="KW-1185">Reference proteome</keyword>
<dbReference type="EMBL" id="GL870878">
    <property type="protein sequence ID" value="EIJ88401.1"/>
    <property type="molecule type" value="Genomic_DNA"/>
</dbReference>
<proteinExistence type="predicted"/>
<dbReference type="InParanoid" id="I3EGQ4"/>
<evidence type="ECO:0000313" key="3">
    <source>
        <dbReference type="Proteomes" id="UP000002872"/>
    </source>
</evidence>
<sequence>MLQPPKTEHPISTIECIGVIALIALLIISISVRYYVCIVNKKNRRNIQLDNTGMSAARNNYHLVKDNEIKFTHINSLDTH</sequence>